<evidence type="ECO:0000256" key="3">
    <source>
        <dbReference type="ARBA" id="ARBA00023239"/>
    </source>
</evidence>
<dbReference type="PANTHER" id="PTHR38481:SF1">
    <property type="entry name" value="HYALURONATE LYASE"/>
    <property type="match status" value="1"/>
</dbReference>
<evidence type="ECO:0000256" key="2">
    <source>
        <dbReference type="ARBA" id="ARBA00022729"/>
    </source>
</evidence>
<dbReference type="InterPro" id="IPR008929">
    <property type="entry name" value="Chondroitin_lyas"/>
</dbReference>
<dbReference type="Pfam" id="PF08124">
    <property type="entry name" value="Lyase_8_N"/>
    <property type="match status" value="1"/>
</dbReference>
<feature type="domain" description="Polysaccharide lyase family 8 central" evidence="6">
    <location>
        <begin position="308"/>
        <end position="561"/>
    </location>
</feature>
<dbReference type="Pfam" id="PF02278">
    <property type="entry name" value="Lyase_8"/>
    <property type="match status" value="1"/>
</dbReference>
<feature type="domain" description="Polysaccharide lyase 8 N-terminal alpha-helical" evidence="7">
    <location>
        <begin position="76"/>
        <end position="269"/>
    </location>
</feature>
<comment type="similarity">
    <text evidence="1">Belongs to the polysaccharide lyase 8 family.</text>
</comment>
<dbReference type="GO" id="GO:0005576">
    <property type="term" value="C:extracellular region"/>
    <property type="evidence" value="ECO:0007669"/>
    <property type="project" value="InterPro"/>
</dbReference>
<evidence type="ECO:0000259" key="6">
    <source>
        <dbReference type="Pfam" id="PF02278"/>
    </source>
</evidence>
<dbReference type="GO" id="GO:0005975">
    <property type="term" value="P:carbohydrate metabolic process"/>
    <property type="evidence" value="ECO:0007669"/>
    <property type="project" value="InterPro"/>
</dbReference>
<dbReference type="GeneID" id="5895774"/>
<evidence type="ECO:0000256" key="1">
    <source>
        <dbReference type="ARBA" id="ARBA00006699"/>
    </source>
</evidence>
<evidence type="ECO:0000256" key="4">
    <source>
        <dbReference type="SAM" id="Phobius"/>
    </source>
</evidence>
<dbReference type="InterPro" id="IPR011071">
    <property type="entry name" value="Lyase_8-like_C"/>
</dbReference>
<feature type="chain" id="PRO_5002744934" evidence="5">
    <location>
        <begin position="31"/>
        <end position="729"/>
    </location>
</feature>
<dbReference type="InterPro" id="IPR011013">
    <property type="entry name" value="Gal_mutarotase_sf_dom"/>
</dbReference>
<protein>
    <submittedName>
        <fullName evidence="8">Uncharacterized protein</fullName>
    </submittedName>
</protein>
<dbReference type="SUPFAM" id="SSF48230">
    <property type="entry name" value="Chondroitin AC/alginate lyase"/>
    <property type="match status" value="1"/>
</dbReference>
<evidence type="ECO:0000313" key="8">
    <source>
        <dbReference type="EMBL" id="EDQ84702.1"/>
    </source>
</evidence>
<proteinExistence type="inferred from homology"/>
<name>A9VCL1_MONBE</name>
<dbReference type="KEGG" id="mbr:MONBRDRAFT_29954"/>
<dbReference type="PANTHER" id="PTHR38481">
    <property type="entry name" value="HYALURONATE LYASE"/>
    <property type="match status" value="1"/>
</dbReference>
<dbReference type="InterPro" id="IPR012970">
    <property type="entry name" value="Lyase_8_alpha_N"/>
</dbReference>
<keyword evidence="2 5" id="KW-0732">Signal</keyword>
<dbReference type="Proteomes" id="UP000001357">
    <property type="component" value="Unassembled WGS sequence"/>
</dbReference>
<reference evidence="8 9" key="1">
    <citation type="journal article" date="2008" name="Nature">
        <title>The genome of the choanoflagellate Monosiga brevicollis and the origin of metazoans.</title>
        <authorList>
            <consortium name="JGI Sequencing"/>
            <person name="King N."/>
            <person name="Westbrook M.J."/>
            <person name="Young S.L."/>
            <person name="Kuo A."/>
            <person name="Abedin M."/>
            <person name="Chapman J."/>
            <person name="Fairclough S."/>
            <person name="Hellsten U."/>
            <person name="Isogai Y."/>
            <person name="Letunic I."/>
            <person name="Marr M."/>
            <person name="Pincus D."/>
            <person name="Putnam N."/>
            <person name="Rokas A."/>
            <person name="Wright K.J."/>
            <person name="Zuzow R."/>
            <person name="Dirks W."/>
            <person name="Good M."/>
            <person name="Goodstein D."/>
            <person name="Lemons D."/>
            <person name="Li W."/>
            <person name="Lyons J.B."/>
            <person name="Morris A."/>
            <person name="Nichols S."/>
            <person name="Richter D.J."/>
            <person name="Salamov A."/>
            <person name="Bork P."/>
            <person name="Lim W.A."/>
            <person name="Manning G."/>
            <person name="Miller W.T."/>
            <person name="McGinnis W."/>
            <person name="Shapiro H."/>
            <person name="Tjian R."/>
            <person name="Grigoriev I.V."/>
            <person name="Rokhsar D."/>
        </authorList>
    </citation>
    <scope>NUCLEOTIDE SEQUENCE [LARGE SCALE GENOMIC DNA]</scope>
    <source>
        <strain evidence="9">MX1 / ATCC 50154</strain>
    </source>
</reference>
<dbReference type="InterPro" id="IPR038970">
    <property type="entry name" value="Lyase_8"/>
</dbReference>
<dbReference type="SUPFAM" id="SSF74650">
    <property type="entry name" value="Galactose mutarotase-like"/>
    <property type="match status" value="1"/>
</dbReference>
<feature type="transmembrane region" description="Helical" evidence="4">
    <location>
        <begin position="686"/>
        <end position="710"/>
    </location>
</feature>
<organism evidence="8 9">
    <name type="scientific">Monosiga brevicollis</name>
    <name type="common">Choanoflagellate</name>
    <dbReference type="NCBI Taxonomy" id="81824"/>
    <lineage>
        <taxon>Eukaryota</taxon>
        <taxon>Choanoflagellata</taxon>
        <taxon>Craspedida</taxon>
        <taxon>Salpingoecidae</taxon>
        <taxon>Monosiga</taxon>
    </lineage>
</organism>
<feature type="signal peptide" evidence="5">
    <location>
        <begin position="1"/>
        <end position="30"/>
    </location>
</feature>
<evidence type="ECO:0000313" key="9">
    <source>
        <dbReference type="Proteomes" id="UP000001357"/>
    </source>
</evidence>
<keyword evidence="9" id="KW-1185">Reference proteome</keyword>
<keyword evidence="4" id="KW-1133">Transmembrane helix</keyword>
<dbReference type="InterPro" id="IPR014718">
    <property type="entry name" value="GH-type_carb-bd"/>
</dbReference>
<sequence length="729" mass="81172">MSVRRGLGRLLPSVSLIVICSWYSGGLCDGAPVNEKPRGAEPLAADLDRLRTQLRESLQLPDQKRSKLTDEAHAYLAMLDDNCTFTNIDYSDQSRNVWWNQIAVPQAMAGTLYLLGPDLMRAQNLEDGMAILLRAKWWRATGANLIWEAYVQILHDAIVGNVTSIAHAYQGIYAETGRVKSRQDGVQYDSSFHQHDGQHLTGSYGFNYTTFLLDMVYQARDTSFYIPPTQMSDFVSLIVDAQAWMTVGSEEVWDIAVTGRVITRPPGTDRPMFDINQLASLKSPRRPEILDFARRLARNGSQTPLVGHRHFFNSDYAIMRGENFQYSIHMFSARTANAMCVNTESKRSQFTASGMVARYYTGDEYESVFPTWNWQQLPGTLLDQQDEAPNCSTTLMSAHTSEVGGVSNGVLGAAFMTQRARRPLKCVRSWAMYPDALFATAHRISVPDKVPVVFTLEDARARSTVTVALKNGDQLEIASHRPIRLAADTVAWIHHDKTLYALSSKFGPVDGTLEIFRGWANGSWLDIGTDPRPETVDRFFLKWVFPKPAPSSAGYLMIPSVPLVSAPVVLSNLTKSISTVQTEEGVVFSRNNIHTAIFSSGGRHRFAERHLGCNASCAVVIDTSKSSFILTITASSPTTTQLAVEIPFNVLSCENCVLLKDGKCVFTTLSAEMMGQSVVATCRRLYTWYMGLYIVSGTLTVLMFGVFLYYTVMKRCSSSCTNRLKPRIN</sequence>
<dbReference type="InterPro" id="IPR003159">
    <property type="entry name" value="Lyase_8_central_dom"/>
</dbReference>
<dbReference type="InParanoid" id="A9VCL1"/>
<dbReference type="eggNOG" id="ENOG502S9ZG">
    <property type="taxonomic scope" value="Eukaryota"/>
</dbReference>
<dbReference type="EMBL" id="CH991582">
    <property type="protein sequence ID" value="EDQ84702.1"/>
    <property type="molecule type" value="Genomic_DNA"/>
</dbReference>
<keyword evidence="4" id="KW-0472">Membrane</keyword>
<dbReference type="SUPFAM" id="SSF49863">
    <property type="entry name" value="Hyaluronate lyase-like, C-terminal domain"/>
    <property type="match status" value="1"/>
</dbReference>
<dbReference type="RefSeq" id="XP_001750488.1">
    <property type="nucleotide sequence ID" value="XM_001750436.1"/>
</dbReference>
<evidence type="ECO:0000259" key="7">
    <source>
        <dbReference type="Pfam" id="PF08124"/>
    </source>
</evidence>
<dbReference type="GO" id="GO:0030246">
    <property type="term" value="F:carbohydrate binding"/>
    <property type="evidence" value="ECO:0007669"/>
    <property type="project" value="InterPro"/>
</dbReference>
<dbReference type="Gene3D" id="1.50.10.100">
    <property type="entry name" value="Chondroitin AC/alginate lyase"/>
    <property type="match status" value="1"/>
</dbReference>
<evidence type="ECO:0000256" key="5">
    <source>
        <dbReference type="SAM" id="SignalP"/>
    </source>
</evidence>
<dbReference type="GO" id="GO:0016837">
    <property type="term" value="F:carbon-oxygen lyase activity, acting on polysaccharides"/>
    <property type="evidence" value="ECO:0007669"/>
    <property type="project" value="UniProtKB-ARBA"/>
</dbReference>
<accession>A9VCL1</accession>
<gene>
    <name evidence="8" type="ORF">MONBRDRAFT_29954</name>
</gene>
<keyword evidence="3" id="KW-0456">Lyase</keyword>
<dbReference type="Gene3D" id="2.70.98.10">
    <property type="match status" value="1"/>
</dbReference>
<keyword evidence="4" id="KW-0812">Transmembrane</keyword>
<dbReference type="AlphaFoldDB" id="A9VCL1"/>